<keyword evidence="2" id="KW-1185">Reference proteome</keyword>
<proteinExistence type="predicted"/>
<comment type="caution">
    <text evidence="1">The sequence shown here is derived from an EMBL/GenBank/DDBJ whole genome shotgun (WGS) entry which is preliminary data.</text>
</comment>
<accession>A0ABQ4WFE1</accession>
<evidence type="ECO:0000313" key="2">
    <source>
        <dbReference type="Proteomes" id="UP001151760"/>
    </source>
</evidence>
<dbReference type="Proteomes" id="UP001151760">
    <property type="component" value="Unassembled WGS sequence"/>
</dbReference>
<gene>
    <name evidence="1" type="ORF">Tco_0624936</name>
</gene>
<reference evidence="1" key="1">
    <citation type="journal article" date="2022" name="Int. J. Mol. Sci.">
        <title>Draft Genome of Tanacetum Coccineum: Genomic Comparison of Closely Related Tanacetum-Family Plants.</title>
        <authorList>
            <person name="Yamashiro T."/>
            <person name="Shiraishi A."/>
            <person name="Nakayama K."/>
            <person name="Satake H."/>
        </authorList>
    </citation>
    <scope>NUCLEOTIDE SEQUENCE</scope>
</reference>
<evidence type="ECO:0000313" key="1">
    <source>
        <dbReference type="EMBL" id="GJS51574.1"/>
    </source>
</evidence>
<reference evidence="1" key="2">
    <citation type="submission" date="2022-01" db="EMBL/GenBank/DDBJ databases">
        <authorList>
            <person name="Yamashiro T."/>
            <person name="Shiraishi A."/>
            <person name="Satake H."/>
            <person name="Nakayama K."/>
        </authorList>
    </citation>
    <scope>NUCLEOTIDE SEQUENCE</scope>
</reference>
<sequence>MNGVSKYPSECSLPIFKIKVVISTKDESTVPIPLAMIDLLKVDWWRPVVDLKSTIASQSSKHRMQASNLESVNEKIRCIEVDYPIVSCNKDPATHCQTEKTQFEFPLVTTPKATVSDQRELQTMVDAIAAASQREAEAHEIADNQQNISRAEESQRDHVDQTEFVQKELEMKRENNNLEHQLIEMHEENDKLLGLYEKEMQERDEFQRLLSSGGLETRDGEANCDLSCEPHFEETAEENTMSLPVRLTFKNALQIYEFKKVHVVEQLSMVLFRK</sequence>
<dbReference type="EMBL" id="BQNB010008596">
    <property type="protein sequence ID" value="GJS51574.1"/>
    <property type="molecule type" value="Genomic_DNA"/>
</dbReference>
<organism evidence="1 2">
    <name type="scientific">Tanacetum coccineum</name>
    <dbReference type="NCBI Taxonomy" id="301880"/>
    <lineage>
        <taxon>Eukaryota</taxon>
        <taxon>Viridiplantae</taxon>
        <taxon>Streptophyta</taxon>
        <taxon>Embryophyta</taxon>
        <taxon>Tracheophyta</taxon>
        <taxon>Spermatophyta</taxon>
        <taxon>Magnoliopsida</taxon>
        <taxon>eudicotyledons</taxon>
        <taxon>Gunneridae</taxon>
        <taxon>Pentapetalae</taxon>
        <taxon>asterids</taxon>
        <taxon>campanulids</taxon>
        <taxon>Asterales</taxon>
        <taxon>Asteraceae</taxon>
        <taxon>Asteroideae</taxon>
        <taxon>Anthemideae</taxon>
        <taxon>Anthemidinae</taxon>
        <taxon>Tanacetum</taxon>
    </lineage>
</organism>
<name>A0ABQ4WFE1_9ASTR</name>
<protein>
    <submittedName>
        <fullName evidence="1">Kinesin-like protein KIN-12E</fullName>
    </submittedName>
</protein>